<dbReference type="InParanoid" id="Q755B1"/>
<organism evidence="1 2">
    <name type="scientific">Eremothecium gossypii (strain ATCC 10895 / CBS 109.51 / FGSC 9923 / NRRL Y-1056)</name>
    <name type="common">Yeast</name>
    <name type="synonym">Ashbya gossypii</name>
    <dbReference type="NCBI Taxonomy" id="284811"/>
    <lineage>
        <taxon>Eukaryota</taxon>
        <taxon>Fungi</taxon>
        <taxon>Dikarya</taxon>
        <taxon>Ascomycota</taxon>
        <taxon>Saccharomycotina</taxon>
        <taxon>Saccharomycetes</taxon>
        <taxon>Saccharomycetales</taxon>
        <taxon>Saccharomycetaceae</taxon>
        <taxon>Eremothecium</taxon>
    </lineage>
</organism>
<protein>
    <submittedName>
        <fullName evidence="1">AFL086Wp</fullName>
    </submittedName>
</protein>
<dbReference type="KEGG" id="ago:AGOS_AFL086W"/>
<gene>
    <name evidence="1" type="ORF">AGOS_AFL086W</name>
</gene>
<accession>Q755B1</accession>
<reference evidence="1 2" key="1">
    <citation type="journal article" date="2004" name="Science">
        <title>The Ashbya gossypii genome as a tool for mapping the ancient Saccharomyces cerevisiae genome.</title>
        <authorList>
            <person name="Dietrich F.S."/>
            <person name="Voegeli S."/>
            <person name="Brachat S."/>
            <person name="Lerch A."/>
            <person name="Gates K."/>
            <person name="Steiner S."/>
            <person name="Mohr C."/>
            <person name="Pohlmann R."/>
            <person name="Luedi P."/>
            <person name="Choi S."/>
            <person name="Wing R.A."/>
            <person name="Flavier A."/>
            <person name="Gaffney T.D."/>
            <person name="Philippsen P."/>
        </authorList>
    </citation>
    <scope>NUCLEOTIDE SEQUENCE [LARGE SCALE GENOMIC DNA]</scope>
    <source>
        <strain evidence="2">ATCC 10895 / CBS 109.51 / FGSC 9923 / NRRL Y-1056</strain>
    </source>
</reference>
<dbReference type="Proteomes" id="UP000000591">
    <property type="component" value="Chromosome VI"/>
</dbReference>
<dbReference type="HOGENOM" id="CLU_604062_0_0_1"/>
<dbReference type="OrthoDB" id="10544829at2759"/>
<proteinExistence type="predicted"/>
<reference evidence="2" key="2">
    <citation type="journal article" date="2013" name="G3 (Bethesda)">
        <title>Genomes of Ashbya fungi isolated from insects reveal four mating-type loci, numerous translocations, lack of transposons, and distinct gene duplications.</title>
        <authorList>
            <person name="Dietrich F.S."/>
            <person name="Voegeli S."/>
            <person name="Kuo S."/>
            <person name="Philippsen P."/>
        </authorList>
    </citation>
    <scope>GENOME REANNOTATION</scope>
    <source>
        <strain evidence="2">ATCC 10895 / CBS 109.51 / FGSC 9923 / NRRL Y-1056</strain>
    </source>
</reference>
<dbReference type="RefSeq" id="NP_985462.2">
    <property type="nucleotide sequence ID" value="NM_210816.2"/>
</dbReference>
<evidence type="ECO:0000313" key="2">
    <source>
        <dbReference type="Proteomes" id="UP000000591"/>
    </source>
</evidence>
<evidence type="ECO:0000313" key="1">
    <source>
        <dbReference type="EMBL" id="AAS53286.2"/>
    </source>
</evidence>
<dbReference type="AlphaFoldDB" id="Q755B1"/>
<name>Q755B1_EREGS</name>
<dbReference type="GeneID" id="4621689"/>
<sequence>MYAALFQAEAFAAAAVEQVEPGLHHGHVGHVCDPELVCNVGATERSPVPAVVVLVQVEQRAVRVLAEHEELAQRGPLHEARLLARDHGEPMLARVVAQHARGGAHEHHAVVGAPGHARDGVVVARSAHGQGAERGRAHGPAVEVHVRAVRDAEKLAVAAERRAGDAGRQLERVARGRRAPRAEVIHRRVRAAQRDEPRRLVVPHVVHRVRPELHVGRAPRAQVHAQEPPAVRARHERVRARRHHARDLLRAEPQKTEVRHARRLAPVRDQAPPPVRAPQAPARACAVARAHRAVAHRARAPQRPHVAHHLLVEHTAPARGRRWRRPRHLALVRSQLACHEQRCRNAHLCPFRSLPLCVCYTLPYIPARRNVCYYPRENIHPMRTAELAGNLEPRLCRSYGETAKIAQLLISGAVVHGRRNAAHAQVRFFSVAGPGRAGRRRPDFVHGRPRWLW</sequence>
<dbReference type="EMBL" id="AE016819">
    <property type="protein sequence ID" value="AAS53286.2"/>
    <property type="molecule type" value="Genomic_DNA"/>
</dbReference>
<keyword evidence="2" id="KW-1185">Reference proteome</keyword>